<comment type="caution">
    <text evidence="2">The sequence shown here is derived from an EMBL/GenBank/DDBJ whole genome shotgun (WGS) entry which is preliminary data.</text>
</comment>
<dbReference type="EMBL" id="CAJOBJ010331377">
    <property type="protein sequence ID" value="CAF5183175.1"/>
    <property type="molecule type" value="Genomic_DNA"/>
</dbReference>
<dbReference type="GO" id="GO:0006508">
    <property type="term" value="P:proteolysis"/>
    <property type="evidence" value="ECO:0007669"/>
    <property type="project" value="TreeGrafter"/>
</dbReference>
<dbReference type="InterPro" id="IPR050344">
    <property type="entry name" value="Peptidase_M1_aminopeptidases"/>
</dbReference>
<dbReference type="GO" id="GO:0008270">
    <property type="term" value="F:zinc ion binding"/>
    <property type="evidence" value="ECO:0007669"/>
    <property type="project" value="InterPro"/>
</dbReference>
<proteinExistence type="predicted"/>
<dbReference type="InterPro" id="IPR027268">
    <property type="entry name" value="Peptidase_M4/M1_CTD_sf"/>
</dbReference>
<evidence type="ECO:0000313" key="3">
    <source>
        <dbReference type="EMBL" id="CAF5183175.1"/>
    </source>
</evidence>
<dbReference type="GO" id="GO:0005615">
    <property type="term" value="C:extracellular space"/>
    <property type="evidence" value="ECO:0007669"/>
    <property type="project" value="TreeGrafter"/>
</dbReference>
<dbReference type="PANTHER" id="PTHR11533">
    <property type="entry name" value="PROTEASE M1 ZINC METALLOPROTEASE"/>
    <property type="match status" value="1"/>
</dbReference>
<protein>
    <recommendedName>
        <fullName evidence="1">Peptidase M1 membrane alanine aminopeptidase domain-containing protein</fullName>
    </recommendedName>
</protein>
<organism evidence="2 5">
    <name type="scientific">Rotaria magnacalcarata</name>
    <dbReference type="NCBI Taxonomy" id="392030"/>
    <lineage>
        <taxon>Eukaryota</taxon>
        <taxon>Metazoa</taxon>
        <taxon>Spiralia</taxon>
        <taxon>Gnathifera</taxon>
        <taxon>Rotifera</taxon>
        <taxon>Eurotatoria</taxon>
        <taxon>Bdelloidea</taxon>
        <taxon>Philodinida</taxon>
        <taxon>Philodinidae</taxon>
        <taxon>Rotaria</taxon>
    </lineage>
</organism>
<evidence type="ECO:0000313" key="2">
    <source>
        <dbReference type="EMBL" id="CAF5154808.1"/>
    </source>
</evidence>
<dbReference type="EMBL" id="CAJOBI010350949">
    <property type="protein sequence ID" value="CAF5221146.1"/>
    <property type="molecule type" value="Genomic_DNA"/>
</dbReference>
<feature type="domain" description="Peptidase M1 membrane alanine aminopeptidase" evidence="1">
    <location>
        <begin position="1"/>
        <end position="119"/>
    </location>
</feature>
<dbReference type="EMBL" id="CAJOBH010260538">
    <property type="protein sequence ID" value="CAF5154808.1"/>
    <property type="molecule type" value="Genomic_DNA"/>
</dbReference>
<dbReference type="GO" id="GO:0042277">
    <property type="term" value="F:peptide binding"/>
    <property type="evidence" value="ECO:0007669"/>
    <property type="project" value="TreeGrafter"/>
</dbReference>
<reference evidence="2" key="1">
    <citation type="submission" date="2021-02" db="EMBL/GenBank/DDBJ databases">
        <authorList>
            <person name="Nowell W R."/>
        </authorList>
    </citation>
    <scope>NUCLEOTIDE SEQUENCE</scope>
</reference>
<dbReference type="Pfam" id="PF01433">
    <property type="entry name" value="Peptidase_M1"/>
    <property type="match status" value="1"/>
</dbReference>
<dbReference type="GO" id="GO:0016020">
    <property type="term" value="C:membrane"/>
    <property type="evidence" value="ECO:0007669"/>
    <property type="project" value="TreeGrafter"/>
</dbReference>
<accession>A0A8S3G4I5</accession>
<dbReference type="GO" id="GO:0070006">
    <property type="term" value="F:metalloaminopeptidase activity"/>
    <property type="evidence" value="ECO:0007669"/>
    <property type="project" value="TreeGrafter"/>
</dbReference>
<dbReference type="Gene3D" id="1.10.390.10">
    <property type="entry name" value="Neutral Protease Domain 2"/>
    <property type="match status" value="1"/>
</dbReference>
<dbReference type="Proteomes" id="UP000676336">
    <property type="component" value="Unassembled WGS sequence"/>
</dbReference>
<feature type="non-terminal residue" evidence="2">
    <location>
        <position position="182"/>
    </location>
</feature>
<evidence type="ECO:0000313" key="5">
    <source>
        <dbReference type="Proteomes" id="UP000681967"/>
    </source>
</evidence>
<dbReference type="AlphaFoldDB" id="A0A8S3G4I5"/>
<dbReference type="PANTHER" id="PTHR11533:SF294">
    <property type="entry name" value="THYROTROPIN-RELEASING HORMONE-DEGRADING ECTOENZYME"/>
    <property type="match status" value="1"/>
</dbReference>
<dbReference type="GO" id="GO:0005737">
    <property type="term" value="C:cytoplasm"/>
    <property type="evidence" value="ECO:0007669"/>
    <property type="project" value="TreeGrafter"/>
</dbReference>
<name>A0A8S3G4I5_9BILA</name>
<dbReference type="Proteomes" id="UP000681720">
    <property type="component" value="Unassembled WGS sequence"/>
</dbReference>
<evidence type="ECO:0000259" key="1">
    <source>
        <dbReference type="Pfam" id="PF01433"/>
    </source>
</evidence>
<evidence type="ECO:0000313" key="4">
    <source>
        <dbReference type="EMBL" id="CAF5221146.1"/>
    </source>
</evidence>
<dbReference type="SUPFAM" id="SSF55486">
    <property type="entry name" value="Metalloproteases ('zincins'), catalytic domain"/>
    <property type="match status" value="1"/>
</dbReference>
<dbReference type="Proteomes" id="UP000681967">
    <property type="component" value="Unassembled WGS sequence"/>
</dbReference>
<dbReference type="GO" id="GO:0043171">
    <property type="term" value="P:peptide catabolic process"/>
    <property type="evidence" value="ECO:0007669"/>
    <property type="project" value="TreeGrafter"/>
</dbReference>
<dbReference type="InterPro" id="IPR014782">
    <property type="entry name" value="Peptidase_M1_dom"/>
</dbReference>
<gene>
    <name evidence="2" type="ORF">BYL167_LOCUS73143</name>
    <name evidence="3" type="ORF">GIL414_LOCUS70033</name>
    <name evidence="4" type="ORF">SMN809_LOCUS82213</name>
</gene>
<sequence>METLASDRLEPAWMQDERIVVEKIFPFMDADSLPTSRPISIQSTNPADIFQLFDSITYDKGATLIRMMSMFLGAQVFQKGIQNYLKALSYSSATQEDLWRYLSHAADNKIDVEQIMNGWTKQAGYPIVEINREYATQTERQRKLNVNSYMVINQKPFSLFSTTVKREKWWIPFKHFDRSSAK</sequence>